<accession>A0A371EWS1</accession>
<evidence type="ECO:0000256" key="1">
    <source>
        <dbReference type="PROSITE-ProRule" id="PRU00023"/>
    </source>
</evidence>
<feature type="repeat" description="ANK" evidence="1">
    <location>
        <begin position="67"/>
        <end position="99"/>
    </location>
</feature>
<dbReference type="OrthoDB" id="5430981at2759"/>
<name>A0A371EWS1_MUCPR</name>
<dbReference type="InterPro" id="IPR021109">
    <property type="entry name" value="Peptidase_aspartic_dom_sf"/>
</dbReference>
<dbReference type="PANTHER" id="PTHR33240:SF15">
    <property type="entry name" value="GAG-PRO-LIKE PROTEIN"/>
    <property type="match status" value="1"/>
</dbReference>
<dbReference type="PROSITE" id="PS50088">
    <property type="entry name" value="ANK_REPEAT"/>
    <property type="match status" value="1"/>
</dbReference>
<gene>
    <name evidence="2" type="ORF">CR513_50233</name>
</gene>
<proteinExistence type="predicted"/>
<dbReference type="InterPro" id="IPR002110">
    <property type="entry name" value="Ankyrin_rpt"/>
</dbReference>
<reference evidence="2" key="1">
    <citation type="submission" date="2018-05" db="EMBL/GenBank/DDBJ databases">
        <title>Draft genome of Mucuna pruriens seed.</title>
        <authorList>
            <person name="Nnadi N.E."/>
            <person name="Vos R."/>
            <person name="Hasami M.H."/>
            <person name="Devisetty U.K."/>
            <person name="Aguiy J.C."/>
        </authorList>
    </citation>
    <scope>NUCLEOTIDE SEQUENCE [LARGE SCALE GENOMIC DNA]</scope>
    <source>
        <strain evidence="2">JCA_2017</strain>
    </source>
</reference>
<comment type="caution">
    <text evidence="2">The sequence shown here is derived from an EMBL/GenBank/DDBJ whole genome shotgun (WGS) entry which is preliminary data.</text>
</comment>
<feature type="non-terminal residue" evidence="2">
    <location>
        <position position="1"/>
    </location>
</feature>
<keyword evidence="3" id="KW-1185">Reference proteome</keyword>
<dbReference type="AlphaFoldDB" id="A0A371EWS1"/>
<evidence type="ECO:0000313" key="2">
    <source>
        <dbReference type="EMBL" id="RDX70505.1"/>
    </source>
</evidence>
<dbReference type="SUPFAM" id="SSF50630">
    <property type="entry name" value="Acid proteases"/>
    <property type="match status" value="1"/>
</dbReference>
<dbReference type="Proteomes" id="UP000257109">
    <property type="component" value="Unassembled WGS sequence"/>
</dbReference>
<dbReference type="EMBL" id="QJKJ01011682">
    <property type="protein sequence ID" value="RDX70505.1"/>
    <property type="molecule type" value="Genomic_DNA"/>
</dbReference>
<keyword evidence="1" id="KW-0040">ANK repeat</keyword>
<sequence>MKKEATKFLKLICHKSHRNLLLKVLEDAHIAQDIMSEKFEGIISNIMTSRQLSFSEDEDEVSAEGRSHNQPLHIEVKYNNYMISRVLIDNGSSLNIMPKATLDKLYCSGATMKNSPVVVRAFDGSKWEVMAEITLPICIGPTTFNITFQVMDIWPAYSCLLGRPWIHDAGTVPSSLH</sequence>
<dbReference type="Gene3D" id="2.40.70.10">
    <property type="entry name" value="Acid Proteases"/>
    <property type="match status" value="1"/>
</dbReference>
<organism evidence="2 3">
    <name type="scientific">Mucuna pruriens</name>
    <name type="common">Velvet bean</name>
    <name type="synonym">Dolichos pruriens</name>
    <dbReference type="NCBI Taxonomy" id="157652"/>
    <lineage>
        <taxon>Eukaryota</taxon>
        <taxon>Viridiplantae</taxon>
        <taxon>Streptophyta</taxon>
        <taxon>Embryophyta</taxon>
        <taxon>Tracheophyta</taxon>
        <taxon>Spermatophyta</taxon>
        <taxon>Magnoliopsida</taxon>
        <taxon>eudicotyledons</taxon>
        <taxon>Gunneridae</taxon>
        <taxon>Pentapetalae</taxon>
        <taxon>rosids</taxon>
        <taxon>fabids</taxon>
        <taxon>Fabales</taxon>
        <taxon>Fabaceae</taxon>
        <taxon>Papilionoideae</taxon>
        <taxon>50 kb inversion clade</taxon>
        <taxon>NPAAA clade</taxon>
        <taxon>indigoferoid/millettioid clade</taxon>
        <taxon>Phaseoleae</taxon>
        <taxon>Mucuna</taxon>
    </lineage>
</organism>
<evidence type="ECO:0000313" key="3">
    <source>
        <dbReference type="Proteomes" id="UP000257109"/>
    </source>
</evidence>
<protein>
    <submittedName>
        <fullName evidence="2">Uncharacterized protein</fullName>
    </submittedName>
</protein>
<dbReference type="PANTHER" id="PTHR33240">
    <property type="entry name" value="OS08G0508500 PROTEIN"/>
    <property type="match status" value="1"/>
</dbReference>
<dbReference type="CDD" id="cd00303">
    <property type="entry name" value="retropepsin_like"/>
    <property type="match status" value="1"/>
</dbReference>